<proteinExistence type="predicted"/>
<comment type="caution">
    <text evidence="2">The sequence shown here is derived from an EMBL/GenBank/DDBJ whole genome shotgun (WGS) entry which is preliminary data.</text>
</comment>
<feature type="transmembrane region" description="Helical" evidence="1">
    <location>
        <begin position="21"/>
        <end position="42"/>
    </location>
</feature>
<dbReference type="EMBL" id="JBBHJZ010000003">
    <property type="protein sequence ID" value="MEJ5978226.1"/>
    <property type="molecule type" value="Genomic_DNA"/>
</dbReference>
<sequence length="86" mass="9347">MQFNTLSTKLRRGERCWPAEFALRLAGITALGACLALARLLIRQVEQPATPADFALGLCLVACLWAGLAFVVAGPELFHVLPRPFP</sequence>
<evidence type="ECO:0000256" key="1">
    <source>
        <dbReference type="SAM" id="Phobius"/>
    </source>
</evidence>
<reference evidence="2 3" key="1">
    <citation type="submission" date="2024-03" db="EMBL/GenBank/DDBJ databases">
        <authorList>
            <person name="Jo J.-H."/>
        </authorList>
    </citation>
    <scope>NUCLEOTIDE SEQUENCE [LARGE SCALE GENOMIC DNA]</scope>
    <source>
        <strain evidence="2 3">PS1R-30</strain>
    </source>
</reference>
<keyword evidence="1" id="KW-0812">Transmembrane</keyword>
<feature type="transmembrane region" description="Helical" evidence="1">
    <location>
        <begin position="54"/>
        <end position="73"/>
    </location>
</feature>
<name>A0ABU8RYT1_9SPHN</name>
<evidence type="ECO:0000313" key="3">
    <source>
        <dbReference type="Proteomes" id="UP001361239"/>
    </source>
</evidence>
<organism evidence="2 3">
    <name type="scientific">Novosphingobium anseongense</name>
    <dbReference type="NCBI Taxonomy" id="3133436"/>
    <lineage>
        <taxon>Bacteria</taxon>
        <taxon>Pseudomonadati</taxon>
        <taxon>Pseudomonadota</taxon>
        <taxon>Alphaproteobacteria</taxon>
        <taxon>Sphingomonadales</taxon>
        <taxon>Sphingomonadaceae</taxon>
        <taxon>Novosphingobium</taxon>
    </lineage>
</organism>
<dbReference type="RefSeq" id="WP_339588162.1">
    <property type="nucleotide sequence ID" value="NZ_JBBHJZ010000003.1"/>
</dbReference>
<evidence type="ECO:0000313" key="2">
    <source>
        <dbReference type="EMBL" id="MEJ5978226.1"/>
    </source>
</evidence>
<keyword evidence="3" id="KW-1185">Reference proteome</keyword>
<keyword evidence="1" id="KW-1133">Transmembrane helix</keyword>
<dbReference type="Proteomes" id="UP001361239">
    <property type="component" value="Unassembled WGS sequence"/>
</dbReference>
<gene>
    <name evidence="2" type="ORF">WG901_16355</name>
</gene>
<accession>A0ABU8RYT1</accession>
<keyword evidence="1" id="KW-0472">Membrane</keyword>
<protein>
    <submittedName>
        <fullName evidence="2">Uncharacterized protein</fullName>
    </submittedName>
</protein>